<feature type="domain" description="PAS" evidence="28">
    <location>
        <begin position="527"/>
        <end position="569"/>
    </location>
</feature>
<feature type="domain" description="Response regulatory" evidence="27">
    <location>
        <begin position="1140"/>
        <end position="1256"/>
    </location>
</feature>
<evidence type="ECO:0000256" key="4">
    <source>
        <dbReference type="ARBA" id="ARBA00006402"/>
    </source>
</evidence>
<keyword evidence="18 24" id="KW-0472">Membrane</keyword>
<dbReference type="InterPro" id="IPR000014">
    <property type="entry name" value="PAS"/>
</dbReference>
<dbReference type="SUPFAM" id="SSF47384">
    <property type="entry name" value="Homodimeric domain of signal transducing histidine kinase"/>
    <property type="match status" value="1"/>
</dbReference>
<feature type="domain" description="PAC" evidence="29">
    <location>
        <begin position="601"/>
        <end position="653"/>
    </location>
</feature>
<evidence type="ECO:0000256" key="24">
    <source>
        <dbReference type="SAM" id="Phobius"/>
    </source>
</evidence>
<evidence type="ECO:0000313" key="30">
    <source>
        <dbReference type="EMBL" id="GET39329.1"/>
    </source>
</evidence>
<dbReference type="InterPro" id="IPR036890">
    <property type="entry name" value="HATPase_C_sf"/>
</dbReference>
<dbReference type="CDD" id="cd00082">
    <property type="entry name" value="HisKA"/>
    <property type="match status" value="1"/>
</dbReference>
<evidence type="ECO:0000256" key="22">
    <source>
        <dbReference type="PROSITE-ProRule" id="PRU00169"/>
    </source>
</evidence>
<keyword evidence="12 30" id="KW-0418">Kinase</keyword>
<dbReference type="Pfam" id="PF00512">
    <property type="entry name" value="HisKA"/>
    <property type="match status" value="1"/>
</dbReference>
<evidence type="ECO:0000256" key="21">
    <source>
        <dbReference type="ARBA" id="ARBA00074306"/>
    </source>
</evidence>
<dbReference type="Gene3D" id="3.30.565.10">
    <property type="entry name" value="Histidine kinase-like ATPase, C-terminal domain"/>
    <property type="match status" value="1"/>
</dbReference>
<sequence>MWEILKNLFSPSQYIPHGHCYLWQTPLVGLHVVSDLLIAIAYFSIPVMLVYFVHKRSDVPFLKVFVLFGAFILACGTGHLLDIWTLWHPAYWVSGIEQALTALVSCYTALEMVALLPQFLSLQTADRLAAINQELQRQIAERQQAEQTLQSVVTGTAAVIGEEFFPALVQHLASALEVRNVFVAEITGPMRLKTLAFWSGDKAEDNFEYDAIDTPCQPVVAEGKLFYFPDRVQERFPKALGLKAMGAVCYLGVPLLDGEQQVIGVLCINSDRPLKHSDSAKAIMQIFAARAAAELQRQAAESALRLAYEELEIRVQERTSELSATLAALQTEIKERIAAESALRASQTRLRKQQIGLLKLAKSNNLYEGNFSTALAEITKLACLTLNVERGSLWFYNDDKSQLYCADLYELYLDQHSLGAKISVVDYPQYFQALETSRVIAAHDARNDKRTKELAASYLNALSITSMLDVPIQLKGKTVGVLCLEHTKTARRWSIESQNFASYLAYMTALAMETRDRQRAEAALRDSEQMYRQILDAITDMVLVKGPRSRIVWGNKTFRDYYGMTNEELRDIIDAPFNDPDYTQQYIKDDAYVFNTGHTLRILEEPVTRHDGVVGQFDTIKSPIFNSEGQVVMTVGVSRDAAERKQVESALREIAEREKAIAKIIQRMRQTLDIEQIFGATTFELQQALGCDRAVIYRFNSDWSGEFVSESVASGWIPLMQRQNNEFELTETAVTESTCAVKTLANINNPVKDTDTYLQATQGGIYNERTSYRCVPDIYSANFTPCYLELLEQFQVISYIIVPIFCGNKLWGLLATYQNSSPREWTDAEIKMVVQVGEQLGVAIQQAELLAQTQQQSIELQKAKEAADNANKAKSEFLANMSHELRTPLNAILGFSQILNREKSLAPEHQQFLGIINRSGEHLLELINDILEMSKIESGRVVLNENDFDLYRLLNRLEEMLRLKAESKGLQLTFSRSNDVTQFIRTDESKLRQVLINLLGNAIKFTEKGSVTLRVTVRDQSNYQLPSFPGSAWERNSQLYFEIEDTGPGIAPEEIDKLFRAFEQTKTGLNSNQGTGLGLCISQKFVQLMGGEITVSSQPGERSKFCFNILASSVENPRLETNQHIVKKVVGLAPNQPSYRILAVEDKPSNRLLLVEFLTSLGFEVRQAENGKEAIEIWESWEPHLICMDWRMPVMDGYEATKRIKSHPKGSETVIIVLTASAFEEERQVILSAGCDEFVRKPFKQEELLLAIAQHLGVKYLYEDEAPQIETKRENRQNLETMPNSDMALQIAKMPTNWMKQLYQAAVTGNDGLIFQLIDQIPAENCSLAITLTDLAVDFQFEQIVGLMANG</sequence>
<evidence type="ECO:0000256" key="7">
    <source>
        <dbReference type="ARBA" id="ARBA00022553"/>
    </source>
</evidence>
<dbReference type="PROSITE" id="PS50110">
    <property type="entry name" value="RESPONSE_REGULATORY"/>
    <property type="match status" value="1"/>
</dbReference>
<evidence type="ECO:0000256" key="12">
    <source>
        <dbReference type="ARBA" id="ARBA00022777"/>
    </source>
</evidence>
<dbReference type="InterPro" id="IPR016132">
    <property type="entry name" value="Phyto_chromo_attachment"/>
</dbReference>
<dbReference type="PANTHER" id="PTHR43047:SF72">
    <property type="entry name" value="OSMOSENSING HISTIDINE PROTEIN KINASE SLN1"/>
    <property type="match status" value="1"/>
</dbReference>
<dbReference type="PRINTS" id="PR00344">
    <property type="entry name" value="BCTRLSENSOR"/>
</dbReference>
<keyword evidence="31" id="KW-1185">Reference proteome</keyword>
<dbReference type="InterPro" id="IPR004358">
    <property type="entry name" value="Sig_transdc_His_kin-like_C"/>
</dbReference>
<comment type="caution">
    <text evidence="30">The sequence shown here is derived from an EMBL/GenBank/DDBJ whole genome shotgun (WGS) entry which is preliminary data.</text>
</comment>
<dbReference type="InterPro" id="IPR003661">
    <property type="entry name" value="HisK_dim/P_dom"/>
</dbReference>
<dbReference type="SMART" id="SM00388">
    <property type="entry name" value="HisKA"/>
    <property type="match status" value="1"/>
</dbReference>
<dbReference type="PANTHER" id="PTHR43047">
    <property type="entry name" value="TWO-COMPONENT HISTIDINE PROTEIN KINASE"/>
    <property type="match status" value="1"/>
</dbReference>
<feature type="modified residue" description="4-aspartylphosphate" evidence="22">
    <location>
        <position position="1189"/>
    </location>
</feature>
<dbReference type="Pfam" id="PF25487">
    <property type="entry name" value="ETR1_N"/>
    <property type="match status" value="1"/>
</dbReference>
<evidence type="ECO:0000259" key="27">
    <source>
        <dbReference type="PROSITE" id="PS50110"/>
    </source>
</evidence>
<feature type="coiled-coil region" evidence="23">
    <location>
        <begin position="510"/>
        <end position="537"/>
    </location>
</feature>
<dbReference type="SUPFAM" id="SSF55781">
    <property type="entry name" value="GAF domain-like"/>
    <property type="match status" value="3"/>
</dbReference>
<feature type="domain" description="Histidine kinase" evidence="26">
    <location>
        <begin position="880"/>
        <end position="1113"/>
    </location>
</feature>
<dbReference type="GO" id="GO:0009927">
    <property type="term" value="F:histidine phosphotransfer kinase activity"/>
    <property type="evidence" value="ECO:0007669"/>
    <property type="project" value="TreeGrafter"/>
</dbReference>
<evidence type="ECO:0000256" key="1">
    <source>
        <dbReference type="ARBA" id="ARBA00000085"/>
    </source>
</evidence>
<evidence type="ECO:0000256" key="6">
    <source>
        <dbReference type="ARBA" id="ARBA00012438"/>
    </source>
</evidence>
<keyword evidence="19" id="KW-1015">Disulfide bond</keyword>
<dbReference type="SMART" id="SM00065">
    <property type="entry name" value="GAF"/>
    <property type="match status" value="3"/>
</dbReference>
<dbReference type="CDD" id="cd17546">
    <property type="entry name" value="REC_hyHK_CKI1_RcsC-like"/>
    <property type="match status" value="1"/>
</dbReference>
<keyword evidence="14" id="KW-0067">ATP-binding</keyword>
<dbReference type="Pfam" id="PF00072">
    <property type="entry name" value="Response_reg"/>
    <property type="match status" value="1"/>
</dbReference>
<keyword evidence="23" id="KW-0175">Coiled coil</keyword>
<dbReference type="EC" id="2.7.13.3" evidence="6"/>
<comment type="similarity">
    <text evidence="5">Belongs to the ethylene receptor family.</text>
</comment>
<dbReference type="InterPro" id="IPR013656">
    <property type="entry name" value="PAS_4"/>
</dbReference>
<evidence type="ECO:0000259" key="25">
    <source>
        <dbReference type="PROSITE" id="PS50046"/>
    </source>
</evidence>
<evidence type="ECO:0000256" key="5">
    <source>
        <dbReference type="ARBA" id="ARBA00009842"/>
    </source>
</evidence>
<evidence type="ECO:0000313" key="31">
    <source>
        <dbReference type="Proteomes" id="UP001050975"/>
    </source>
</evidence>
<dbReference type="SUPFAM" id="SSF55785">
    <property type="entry name" value="PYP-like sensor domain (PAS domain)"/>
    <property type="match status" value="1"/>
</dbReference>
<dbReference type="Gene3D" id="3.40.50.2300">
    <property type="match status" value="1"/>
</dbReference>
<dbReference type="CDD" id="cd16922">
    <property type="entry name" value="HATPase_EvgS-ArcB-TorS-like"/>
    <property type="match status" value="1"/>
</dbReference>
<dbReference type="InterPro" id="IPR036097">
    <property type="entry name" value="HisK_dim/P_sf"/>
</dbReference>
<feature type="transmembrane region" description="Helical" evidence="24">
    <location>
        <begin position="32"/>
        <end position="53"/>
    </location>
</feature>
<evidence type="ECO:0000256" key="19">
    <source>
        <dbReference type="ARBA" id="ARBA00023157"/>
    </source>
</evidence>
<dbReference type="InterPro" id="IPR001789">
    <property type="entry name" value="Sig_transdc_resp-reg_receiver"/>
</dbReference>
<evidence type="ECO:0000256" key="23">
    <source>
        <dbReference type="SAM" id="Coils"/>
    </source>
</evidence>
<evidence type="ECO:0000256" key="14">
    <source>
        <dbReference type="ARBA" id="ARBA00022840"/>
    </source>
</evidence>
<dbReference type="PROSITE" id="PS50113">
    <property type="entry name" value="PAC"/>
    <property type="match status" value="1"/>
</dbReference>
<keyword evidence="17" id="KW-0902">Two-component regulatory system</keyword>
<comment type="similarity">
    <text evidence="4">In the N-terminal section; belongs to the phytochrome family.</text>
</comment>
<dbReference type="GO" id="GO:0005886">
    <property type="term" value="C:plasma membrane"/>
    <property type="evidence" value="ECO:0007669"/>
    <property type="project" value="TreeGrafter"/>
</dbReference>
<keyword evidence="8" id="KW-0808">Transferase</keyword>
<keyword evidence="16" id="KW-0186">Copper</keyword>
<evidence type="ECO:0000256" key="3">
    <source>
        <dbReference type="ARBA" id="ARBA00004477"/>
    </source>
</evidence>
<dbReference type="SUPFAM" id="SSF52172">
    <property type="entry name" value="CheY-like"/>
    <property type="match status" value="1"/>
</dbReference>
<evidence type="ECO:0000256" key="18">
    <source>
        <dbReference type="ARBA" id="ARBA00023136"/>
    </source>
</evidence>
<dbReference type="PROSITE" id="PS50112">
    <property type="entry name" value="PAS"/>
    <property type="match status" value="1"/>
</dbReference>
<dbReference type="InterPro" id="IPR029016">
    <property type="entry name" value="GAF-like_dom_sf"/>
</dbReference>
<evidence type="ECO:0000256" key="15">
    <source>
        <dbReference type="ARBA" id="ARBA00022989"/>
    </source>
</evidence>
<evidence type="ECO:0000256" key="9">
    <source>
        <dbReference type="ARBA" id="ARBA00022692"/>
    </source>
</evidence>
<dbReference type="RefSeq" id="WP_226584608.1">
    <property type="nucleotide sequence ID" value="NZ_BLAY01000064.1"/>
</dbReference>
<evidence type="ECO:0000259" key="28">
    <source>
        <dbReference type="PROSITE" id="PS50112"/>
    </source>
</evidence>
<keyword evidence="10" id="KW-0547">Nucleotide-binding</keyword>
<dbReference type="FunFam" id="1.10.287.130:FF:000038">
    <property type="entry name" value="Sensory transduction histidine kinase"/>
    <property type="match status" value="1"/>
</dbReference>
<evidence type="ECO:0000256" key="11">
    <source>
        <dbReference type="ARBA" id="ARBA00022745"/>
    </source>
</evidence>
<protein>
    <recommendedName>
        <fullName evidence="21">Circadian input-output histidine kinase CikA</fullName>
        <ecNumber evidence="6">2.7.13.3</ecNumber>
    </recommendedName>
</protein>
<keyword evidence="20" id="KW-0131">Cell cycle</keyword>
<dbReference type="PROSITE" id="PS50046">
    <property type="entry name" value="PHYTOCHROME_2"/>
    <property type="match status" value="1"/>
</dbReference>
<dbReference type="Pfam" id="PF08448">
    <property type="entry name" value="PAS_4"/>
    <property type="match status" value="1"/>
</dbReference>
<feature type="coiled-coil region" evidence="23">
    <location>
        <begin position="125"/>
        <end position="152"/>
    </location>
</feature>
<dbReference type="InterPro" id="IPR011006">
    <property type="entry name" value="CheY-like_superfamily"/>
</dbReference>
<dbReference type="Gene3D" id="3.30.450.40">
    <property type="match status" value="3"/>
</dbReference>
<proteinExistence type="inferred from homology"/>
<comment type="cofactor">
    <cofactor evidence="2">
        <name>Cu cation</name>
        <dbReference type="ChEBI" id="CHEBI:23378"/>
    </cofactor>
</comment>
<evidence type="ECO:0000259" key="29">
    <source>
        <dbReference type="PROSITE" id="PS50113"/>
    </source>
</evidence>
<dbReference type="InterPro" id="IPR000700">
    <property type="entry name" value="PAS-assoc_C"/>
</dbReference>
<dbReference type="GO" id="GO:0000155">
    <property type="term" value="F:phosphorelay sensor kinase activity"/>
    <property type="evidence" value="ECO:0007669"/>
    <property type="project" value="InterPro"/>
</dbReference>
<dbReference type="Pfam" id="PF02518">
    <property type="entry name" value="HATPase_c"/>
    <property type="match status" value="1"/>
</dbReference>
<dbReference type="InterPro" id="IPR005467">
    <property type="entry name" value="His_kinase_dom"/>
</dbReference>
<keyword evidence="9 24" id="KW-0812">Transmembrane</keyword>
<dbReference type="GO" id="GO:0005524">
    <property type="term" value="F:ATP binding"/>
    <property type="evidence" value="ECO:0007669"/>
    <property type="project" value="UniProtKB-KW"/>
</dbReference>
<dbReference type="EMBL" id="BLAY01000064">
    <property type="protein sequence ID" value="GET39329.1"/>
    <property type="molecule type" value="Genomic_DNA"/>
</dbReference>
<dbReference type="SMART" id="SM00387">
    <property type="entry name" value="HATPase_c"/>
    <property type="match status" value="1"/>
</dbReference>
<evidence type="ECO:0000256" key="10">
    <source>
        <dbReference type="ARBA" id="ARBA00022741"/>
    </source>
</evidence>
<dbReference type="InterPro" id="IPR035965">
    <property type="entry name" value="PAS-like_dom_sf"/>
</dbReference>
<evidence type="ECO:0000256" key="2">
    <source>
        <dbReference type="ARBA" id="ARBA00001935"/>
    </source>
</evidence>
<keyword evidence="7 22" id="KW-0597">Phosphoprotein</keyword>
<organism evidence="30 31">
    <name type="scientific">Microseira wollei NIES-4236</name>
    <dbReference type="NCBI Taxonomy" id="2530354"/>
    <lineage>
        <taxon>Bacteria</taxon>
        <taxon>Bacillati</taxon>
        <taxon>Cyanobacteriota</taxon>
        <taxon>Cyanophyceae</taxon>
        <taxon>Oscillatoriophycideae</taxon>
        <taxon>Aerosakkonematales</taxon>
        <taxon>Aerosakkonemataceae</taxon>
        <taxon>Microseira</taxon>
    </lineage>
</organism>
<evidence type="ECO:0000256" key="17">
    <source>
        <dbReference type="ARBA" id="ARBA00023012"/>
    </source>
</evidence>
<evidence type="ECO:0000256" key="20">
    <source>
        <dbReference type="ARBA" id="ARBA00023306"/>
    </source>
</evidence>
<comment type="catalytic activity">
    <reaction evidence="1">
        <text>ATP + protein L-histidine = ADP + protein N-phospho-L-histidine.</text>
        <dbReference type="EC" id="2.7.13.3"/>
    </reaction>
</comment>
<dbReference type="InterPro" id="IPR003594">
    <property type="entry name" value="HATPase_dom"/>
</dbReference>
<dbReference type="NCBIfam" id="TIGR00229">
    <property type="entry name" value="sensory_box"/>
    <property type="match status" value="1"/>
</dbReference>
<dbReference type="PROSITE" id="PS50109">
    <property type="entry name" value="HIS_KIN"/>
    <property type="match status" value="1"/>
</dbReference>
<evidence type="ECO:0000256" key="16">
    <source>
        <dbReference type="ARBA" id="ARBA00023008"/>
    </source>
</evidence>
<dbReference type="FunFam" id="3.30.565.10:FF:000010">
    <property type="entry name" value="Sensor histidine kinase RcsC"/>
    <property type="match status" value="1"/>
</dbReference>
<evidence type="ECO:0000256" key="13">
    <source>
        <dbReference type="ARBA" id="ARBA00022824"/>
    </source>
</evidence>
<feature type="coiled-coil region" evidence="23">
    <location>
        <begin position="850"/>
        <end position="880"/>
    </location>
</feature>
<keyword evidence="11" id="KW-0936">Ethylene signaling pathway</keyword>
<reference evidence="30" key="1">
    <citation type="submission" date="2019-10" db="EMBL/GenBank/DDBJ databases">
        <title>Draft genome sequece of Microseira wollei NIES-4236.</title>
        <authorList>
            <person name="Yamaguchi H."/>
            <person name="Suzuki S."/>
            <person name="Kawachi M."/>
        </authorList>
    </citation>
    <scope>NUCLEOTIDE SEQUENCE</scope>
    <source>
        <strain evidence="30">NIES-4236</strain>
    </source>
</reference>
<gene>
    <name evidence="30" type="ORF">MiSe_40930</name>
</gene>
<dbReference type="SMART" id="SM00448">
    <property type="entry name" value="REC"/>
    <property type="match status" value="1"/>
</dbReference>
<evidence type="ECO:0000256" key="8">
    <source>
        <dbReference type="ARBA" id="ARBA00022679"/>
    </source>
</evidence>
<dbReference type="Gene3D" id="3.30.450.20">
    <property type="entry name" value="PAS domain"/>
    <property type="match status" value="1"/>
</dbReference>
<feature type="domain" description="Phytochrome chromophore attachment site" evidence="25">
    <location>
        <begin position="673"/>
        <end position="839"/>
    </location>
</feature>
<feature type="transmembrane region" description="Helical" evidence="24">
    <location>
        <begin position="65"/>
        <end position="87"/>
    </location>
</feature>
<dbReference type="Pfam" id="PF01590">
    <property type="entry name" value="GAF"/>
    <property type="match status" value="3"/>
</dbReference>
<dbReference type="InterPro" id="IPR058544">
    <property type="entry name" value="ETR1_N"/>
</dbReference>
<dbReference type="Proteomes" id="UP001050975">
    <property type="component" value="Unassembled WGS sequence"/>
</dbReference>
<keyword evidence="15 24" id="KW-1133">Transmembrane helix</keyword>
<dbReference type="Gene3D" id="1.10.287.130">
    <property type="match status" value="1"/>
</dbReference>
<dbReference type="SUPFAM" id="SSF55874">
    <property type="entry name" value="ATPase domain of HSP90 chaperone/DNA topoisomerase II/histidine kinase"/>
    <property type="match status" value="1"/>
</dbReference>
<comment type="subcellular location">
    <subcellularLocation>
        <location evidence="3">Endoplasmic reticulum membrane</location>
        <topology evidence="3">Multi-pass membrane protein</topology>
    </subcellularLocation>
</comment>
<evidence type="ECO:0000259" key="26">
    <source>
        <dbReference type="PROSITE" id="PS50109"/>
    </source>
</evidence>
<keyword evidence="13" id="KW-0256">Endoplasmic reticulum</keyword>
<name>A0AAV3XFW5_9CYAN</name>
<dbReference type="InterPro" id="IPR003018">
    <property type="entry name" value="GAF"/>
</dbReference>
<accession>A0AAV3XFW5</accession>